<evidence type="ECO:0000313" key="3">
    <source>
        <dbReference type="Proteomes" id="UP000076532"/>
    </source>
</evidence>
<feature type="compositionally biased region" description="Basic residues" evidence="1">
    <location>
        <begin position="82"/>
        <end position="93"/>
    </location>
</feature>
<dbReference type="EMBL" id="KV417702">
    <property type="protein sequence ID" value="KZP09362.1"/>
    <property type="molecule type" value="Genomic_DNA"/>
</dbReference>
<organism evidence="2 3">
    <name type="scientific">Athelia psychrophila</name>
    <dbReference type="NCBI Taxonomy" id="1759441"/>
    <lineage>
        <taxon>Eukaryota</taxon>
        <taxon>Fungi</taxon>
        <taxon>Dikarya</taxon>
        <taxon>Basidiomycota</taxon>
        <taxon>Agaricomycotina</taxon>
        <taxon>Agaricomycetes</taxon>
        <taxon>Agaricomycetidae</taxon>
        <taxon>Atheliales</taxon>
        <taxon>Atheliaceae</taxon>
        <taxon>Athelia</taxon>
    </lineage>
</organism>
<feature type="compositionally biased region" description="Low complexity" evidence="1">
    <location>
        <begin position="35"/>
        <end position="51"/>
    </location>
</feature>
<evidence type="ECO:0000256" key="1">
    <source>
        <dbReference type="SAM" id="MobiDB-lite"/>
    </source>
</evidence>
<sequence>MAECFYITTVVRCSNQLDPNSRSHPHLRLRRRQPAAHAHSPAPASQLRAAPTPAPFSPAPPPPAHLRQLQQAAQQSRAPHLLPHRRRKKDASRRCKWVSLAAPGYDHSVDACRDVPCRGVVLARGGHGEGLPSAQQLLVPRHKT</sequence>
<evidence type="ECO:0000313" key="2">
    <source>
        <dbReference type="EMBL" id="KZP09362.1"/>
    </source>
</evidence>
<dbReference type="Proteomes" id="UP000076532">
    <property type="component" value="Unassembled WGS sequence"/>
</dbReference>
<keyword evidence="3" id="KW-1185">Reference proteome</keyword>
<proteinExistence type="predicted"/>
<reference evidence="2 3" key="1">
    <citation type="journal article" date="2016" name="Mol. Biol. Evol.">
        <title>Comparative Genomics of Early-Diverging Mushroom-Forming Fungi Provides Insights into the Origins of Lignocellulose Decay Capabilities.</title>
        <authorList>
            <person name="Nagy L.G."/>
            <person name="Riley R."/>
            <person name="Tritt A."/>
            <person name="Adam C."/>
            <person name="Daum C."/>
            <person name="Floudas D."/>
            <person name="Sun H."/>
            <person name="Yadav J.S."/>
            <person name="Pangilinan J."/>
            <person name="Larsson K.H."/>
            <person name="Matsuura K."/>
            <person name="Barry K."/>
            <person name="Labutti K."/>
            <person name="Kuo R."/>
            <person name="Ohm R.A."/>
            <person name="Bhattacharya S.S."/>
            <person name="Shirouzu T."/>
            <person name="Yoshinaga Y."/>
            <person name="Martin F.M."/>
            <person name="Grigoriev I.V."/>
            <person name="Hibbett D.S."/>
        </authorList>
    </citation>
    <scope>NUCLEOTIDE SEQUENCE [LARGE SCALE GENOMIC DNA]</scope>
    <source>
        <strain evidence="2 3">CBS 109695</strain>
    </source>
</reference>
<feature type="compositionally biased region" description="Low complexity" evidence="1">
    <location>
        <begin position="65"/>
        <end position="79"/>
    </location>
</feature>
<dbReference type="AlphaFoldDB" id="A0A165YAE1"/>
<name>A0A165YAE1_9AGAM</name>
<feature type="compositionally biased region" description="Pro residues" evidence="1">
    <location>
        <begin position="52"/>
        <end position="64"/>
    </location>
</feature>
<feature type="region of interest" description="Disordered" evidence="1">
    <location>
        <begin position="16"/>
        <end position="93"/>
    </location>
</feature>
<accession>A0A165YAE1</accession>
<feature type="compositionally biased region" description="Basic residues" evidence="1">
    <location>
        <begin position="23"/>
        <end position="34"/>
    </location>
</feature>
<protein>
    <submittedName>
        <fullName evidence="2">Uncharacterized protein</fullName>
    </submittedName>
</protein>
<gene>
    <name evidence="2" type="ORF">FIBSPDRAFT_240981</name>
</gene>